<sequence>MRTTFQTLLGIMAILITTGCHIKAGDITLVQNGAARHVIIVPDEASKAESRSAEVLQQYLKRMSGATLNIIKESAYNKDRSAIYIGKTTRGNALTKTKINGEGFWIGSDASDIFIVGGSGKGVLYGVYTLLETYLGCKKYTSAPASAPASKTINIPQYLDNRQEPAFVYRESYYPASADAEYLDWHKLHRFEDLWGIWGHSFFKLVPPKTYFATHPEYYALVNGKRQATQLCLSNDNVLRILTESLRNAMAENPDALYWSVSPEDGGGFCTCDKCSRINAAEGGHQGSLISFVNRVAAKFPQQNITTLAYEQTVHPPKNIKPAANVFVMLSTIAVYRHEPISSGASAASFRNDLKGWAAKTPNIFIWDYTTQFTNYLNPFPDYLQIQPNLRYFADNGVKGIFSQGSGATFSDMAAYNSYLQAKLLWKQDLDFQAASKAFLNDYYGAAGPFIIEYLDALHKGLQSSKTRLDIYGGTNAGYLKPELLDQYSTLLDKAEQAVGGNVYLQERVYETRLSLEYVVLQQSRFYGAEKFGYLVPQGAAYVVNPKWPARVQRFVAQAKKAGVTELSEGGLSPDAYAKEWADIFAKKWLNSMAFGAKVNLQFPYSEDYPAKGERTLTDGLTGGLDFSTNWLYFYGQDMVATIDLGQAKNIQRVQTSFLQDARHYIFAPVSVMVETSVDGKTYKPAGRQDLAAVGEEDYTAAIRNVQLNVPATSVRYIRVTAKCLPAIPAWRGAENKKPGLCCDEITIL</sequence>
<keyword evidence="1" id="KW-0378">Hydrolase</keyword>
<dbReference type="InterPro" id="IPR029018">
    <property type="entry name" value="Hex-like_dom2"/>
</dbReference>
<evidence type="ECO:0000256" key="1">
    <source>
        <dbReference type="ARBA" id="ARBA00022801"/>
    </source>
</evidence>
<gene>
    <name evidence="3" type="ORF">MKQ68_06915</name>
</gene>
<dbReference type="EMBL" id="CP107006">
    <property type="protein sequence ID" value="UYQ94821.1"/>
    <property type="molecule type" value="Genomic_DNA"/>
</dbReference>
<name>A0ABY6J568_9BACT</name>
<dbReference type="Gene3D" id="3.30.379.10">
    <property type="entry name" value="Chitobiase/beta-hexosaminidase domain 2-like"/>
    <property type="match status" value="1"/>
</dbReference>
<dbReference type="Gene3D" id="2.60.120.260">
    <property type="entry name" value="Galactose-binding domain-like"/>
    <property type="match status" value="1"/>
</dbReference>
<dbReference type="RefSeq" id="WP_264282652.1">
    <property type="nucleotide sequence ID" value="NZ_CP107006.1"/>
</dbReference>
<evidence type="ECO:0000259" key="2">
    <source>
        <dbReference type="PROSITE" id="PS50022"/>
    </source>
</evidence>
<dbReference type="InterPro" id="IPR005154">
    <property type="entry name" value="Glyco_hydro_67_aGlcAse_N"/>
</dbReference>
<dbReference type="SUPFAM" id="SSF55545">
    <property type="entry name" value="beta-N-acetylhexosaminidase-like domain"/>
    <property type="match status" value="1"/>
</dbReference>
<reference evidence="3" key="1">
    <citation type="submission" date="2022-10" db="EMBL/GenBank/DDBJ databases">
        <title>Chitinophaga sp. nov., isolated from soil.</title>
        <authorList>
            <person name="Jeon C.O."/>
        </authorList>
    </citation>
    <scope>NUCLEOTIDE SEQUENCE</scope>
    <source>
        <strain evidence="3">R8</strain>
    </source>
</reference>
<dbReference type="Proteomes" id="UP001162741">
    <property type="component" value="Chromosome"/>
</dbReference>
<protein>
    <submittedName>
        <fullName evidence="3">DUF4838 domain-containing protein</fullName>
    </submittedName>
</protein>
<feature type="domain" description="F5/8 type C" evidence="2">
    <location>
        <begin position="628"/>
        <end position="722"/>
    </location>
</feature>
<dbReference type="PANTHER" id="PTHR47406">
    <property type="entry name" value="COAGULATION FACTOR 5/8 TYPE, C-TERMINAL"/>
    <property type="match status" value="1"/>
</dbReference>
<dbReference type="PANTHER" id="PTHR47406:SF2">
    <property type="entry name" value="ALPHA GLUCURONIDASE N-TERMINAL DOMAIN-CONTAINING PROTEIN"/>
    <property type="match status" value="1"/>
</dbReference>
<evidence type="ECO:0000313" key="4">
    <source>
        <dbReference type="Proteomes" id="UP001162741"/>
    </source>
</evidence>
<dbReference type="Pfam" id="PF16126">
    <property type="entry name" value="DUF4838"/>
    <property type="match status" value="1"/>
</dbReference>
<dbReference type="InterPro" id="IPR000421">
    <property type="entry name" value="FA58C"/>
</dbReference>
<dbReference type="PROSITE" id="PS50022">
    <property type="entry name" value="FA58C_3"/>
    <property type="match status" value="1"/>
</dbReference>
<dbReference type="InterPro" id="IPR008979">
    <property type="entry name" value="Galactose-bd-like_sf"/>
</dbReference>
<accession>A0ABY6J568</accession>
<organism evidence="3 4">
    <name type="scientific">Chitinophaga horti</name>
    <dbReference type="NCBI Taxonomy" id="2920382"/>
    <lineage>
        <taxon>Bacteria</taxon>
        <taxon>Pseudomonadati</taxon>
        <taxon>Bacteroidota</taxon>
        <taxon>Chitinophagia</taxon>
        <taxon>Chitinophagales</taxon>
        <taxon>Chitinophagaceae</taxon>
        <taxon>Chitinophaga</taxon>
    </lineage>
</organism>
<dbReference type="Pfam" id="PF00754">
    <property type="entry name" value="F5_F8_type_C"/>
    <property type="match status" value="1"/>
</dbReference>
<dbReference type="SUPFAM" id="SSF49785">
    <property type="entry name" value="Galactose-binding domain-like"/>
    <property type="match status" value="1"/>
</dbReference>
<dbReference type="InterPro" id="IPR032287">
    <property type="entry name" value="DUF4838"/>
</dbReference>
<evidence type="ECO:0000313" key="3">
    <source>
        <dbReference type="EMBL" id="UYQ94821.1"/>
    </source>
</evidence>
<dbReference type="Pfam" id="PF03648">
    <property type="entry name" value="Glyco_hydro_67N"/>
    <property type="match status" value="1"/>
</dbReference>
<proteinExistence type="predicted"/>
<dbReference type="PROSITE" id="PS51257">
    <property type="entry name" value="PROKAR_LIPOPROTEIN"/>
    <property type="match status" value="1"/>
</dbReference>
<keyword evidence="4" id="KW-1185">Reference proteome</keyword>